<feature type="region of interest" description="Disordered" evidence="4">
    <location>
        <begin position="446"/>
        <end position="467"/>
    </location>
</feature>
<feature type="domain" description="Glycosyl hydrolase family 13 catalytic" evidence="5">
    <location>
        <begin position="145"/>
        <end position="546"/>
    </location>
</feature>
<gene>
    <name evidence="6" type="primary">glgX</name>
    <name evidence="6" type="ORF">RFM23_15150</name>
</gene>
<dbReference type="Pfam" id="PF02922">
    <property type="entry name" value="CBM_48"/>
    <property type="match status" value="1"/>
</dbReference>
<proteinExistence type="inferred from homology"/>
<evidence type="ECO:0000259" key="5">
    <source>
        <dbReference type="SMART" id="SM00642"/>
    </source>
</evidence>
<protein>
    <submittedName>
        <fullName evidence="6">Glycogen debranching protein GlgX</fullName>
    </submittedName>
</protein>
<reference evidence="6 7" key="1">
    <citation type="submission" date="2023-08" db="EMBL/GenBank/DDBJ databases">
        <title>Implementing the SeqCode for naming new Mesorhizobium species isolated from Vachellia karroo root nodules.</title>
        <authorList>
            <person name="Van Lill M."/>
        </authorList>
    </citation>
    <scope>NUCLEOTIDE SEQUENCE [LARGE SCALE GENOMIC DNA]</scope>
    <source>
        <strain evidence="6 7">VK4B</strain>
    </source>
</reference>
<dbReference type="Gene3D" id="3.20.20.80">
    <property type="entry name" value="Glycosidases"/>
    <property type="match status" value="1"/>
</dbReference>
<sequence length="670" mass="72856">MTSPGATITNEGIRFAAWSSSARRLWVSIFDDAGEREIDRLELQPEGEGLRALLVTGLASGTRYGFRADGDYTPERGLWFDPEKLLTDPYAIEIDRPYQFNWRLAAKRNEGADTAALMPKAVVVALPQPGALLPPVFKPGGLTYELNVRSFTRLHPDVPEAQRGTIAALAHPAIIEYLRKIGVSAVELMPITASIDERHLPPLGLHNAWGYNPVTFMALDPRLAPGGVAELRDTVAALRKAGIGTILDLVFNHTGESDRFGPTLSLRGLDAQAYYRHEPDGRLVNDTGTGNTIACDHPVVREMVLDTLRHFVRDAGVDGFRFDLAPVLGRVDGTFDPQASLLQAIAGDPLLADRVLIAEPWDIGPGGYQLGNFSRPFLEWNDRYRDDVRRFWRGDAGTLGTLATRLAGSSDVFARAAQDKSRTVNFIAAHDGMTLADLVAYEEKHNEANGEQNRDGHGDNLSWNNGVEGEADDASIAEARLGDQRALLATLFASRGTIMLTAGDEFGRSQDGNNNAYAQDNGITWLDWAGRDQGLERFAAALAALRRTVPALSETRFLSGQPQAGSDVPDVAWLTESGAPLSEADWNDARRHRLAMVLGGAGDGRLAVVVNGDRRQCLFTLPERAGFRWHAAIEAADGGVALSRPVPGRTVVFMIERKASGRTRSGKDKG</sequence>
<comment type="caution">
    <text evidence="6">The sequence shown here is derived from an EMBL/GenBank/DDBJ whole genome shotgun (WGS) entry which is preliminary data.</text>
</comment>
<feature type="compositionally biased region" description="Basic and acidic residues" evidence="4">
    <location>
        <begin position="446"/>
        <end position="458"/>
    </location>
</feature>
<evidence type="ECO:0000256" key="2">
    <source>
        <dbReference type="ARBA" id="ARBA00022801"/>
    </source>
</evidence>
<evidence type="ECO:0000256" key="4">
    <source>
        <dbReference type="SAM" id="MobiDB-lite"/>
    </source>
</evidence>
<dbReference type="InterPro" id="IPR004193">
    <property type="entry name" value="Glyco_hydro_13_N"/>
</dbReference>
<dbReference type="Gene3D" id="2.60.40.1180">
    <property type="entry name" value="Golgi alpha-mannosidase II"/>
    <property type="match status" value="1"/>
</dbReference>
<keyword evidence="7" id="KW-1185">Reference proteome</keyword>
<dbReference type="SMART" id="SM00642">
    <property type="entry name" value="Aamy"/>
    <property type="match status" value="1"/>
</dbReference>
<dbReference type="SUPFAM" id="SSF51011">
    <property type="entry name" value="Glycosyl hydrolase domain"/>
    <property type="match status" value="1"/>
</dbReference>
<evidence type="ECO:0000313" key="6">
    <source>
        <dbReference type="EMBL" id="MDX8538957.1"/>
    </source>
</evidence>
<keyword evidence="2" id="KW-0378">Hydrolase</keyword>
<organism evidence="6 7">
    <name type="scientific">Mesorhizobium abyssinicae</name>
    <dbReference type="NCBI Taxonomy" id="1209958"/>
    <lineage>
        <taxon>Bacteria</taxon>
        <taxon>Pseudomonadati</taxon>
        <taxon>Pseudomonadota</taxon>
        <taxon>Alphaproteobacteria</taxon>
        <taxon>Hyphomicrobiales</taxon>
        <taxon>Phyllobacteriaceae</taxon>
        <taxon>Mesorhizobium</taxon>
    </lineage>
</organism>
<evidence type="ECO:0000256" key="1">
    <source>
        <dbReference type="ARBA" id="ARBA00008061"/>
    </source>
</evidence>
<dbReference type="CDD" id="cd02856">
    <property type="entry name" value="E_set_GDE_Isoamylase_N"/>
    <property type="match status" value="1"/>
</dbReference>
<name>A0ABU5ANT1_9HYPH</name>
<evidence type="ECO:0000313" key="7">
    <source>
        <dbReference type="Proteomes" id="UP001276564"/>
    </source>
</evidence>
<dbReference type="InterPro" id="IPR013780">
    <property type="entry name" value="Glyco_hydro_b"/>
</dbReference>
<accession>A0ABU5ANT1</accession>
<dbReference type="PANTHER" id="PTHR43002">
    <property type="entry name" value="GLYCOGEN DEBRANCHING ENZYME"/>
    <property type="match status" value="1"/>
</dbReference>
<dbReference type="InterPro" id="IPR014756">
    <property type="entry name" value="Ig_E-set"/>
</dbReference>
<dbReference type="InterPro" id="IPR017853">
    <property type="entry name" value="GH"/>
</dbReference>
<dbReference type="InterPro" id="IPR013783">
    <property type="entry name" value="Ig-like_fold"/>
</dbReference>
<dbReference type="Proteomes" id="UP001276564">
    <property type="component" value="Unassembled WGS sequence"/>
</dbReference>
<evidence type="ECO:0000256" key="3">
    <source>
        <dbReference type="ARBA" id="ARBA00023295"/>
    </source>
</evidence>
<dbReference type="SUPFAM" id="SSF51445">
    <property type="entry name" value="(Trans)glycosidases"/>
    <property type="match status" value="1"/>
</dbReference>
<dbReference type="SUPFAM" id="SSF81296">
    <property type="entry name" value="E set domains"/>
    <property type="match status" value="1"/>
</dbReference>
<comment type="similarity">
    <text evidence="1">Belongs to the glycosyl hydrolase 13 family.</text>
</comment>
<dbReference type="RefSeq" id="WP_320320746.1">
    <property type="nucleotide sequence ID" value="NZ_JAVIIP010000007.1"/>
</dbReference>
<dbReference type="Gene3D" id="2.60.40.10">
    <property type="entry name" value="Immunoglobulins"/>
    <property type="match status" value="1"/>
</dbReference>
<dbReference type="InterPro" id="IPR011837">
    <property type="entry name" value="Glycogen_debranch_GlgX"/>
</dbReference>
<dbReference type="EMBL" id="JAVIIP010000007">
    <property type="protein sequence ID" value="MDX8538957.1"/>
    <property type="molecule type" value="Genomic_DNA"/>
</dbReference>
<keyword evidence="3" id="KW-0326">Glycosidase</keyword>
<dbReference type="Pfam" id="PF00128">
    <property type="entry name" value="Alpha-amylase"/>
    <property type="match status" value="1"/>
</dbReference>
<dbReference type="InterPro" id="IPR006047">
    <property type="entry name" value="GH13_cat_dom"/>
</dbReference>
<dbReference type="CDD" id="cd11326">
    <property type="entry name" value="AmyAc_Glg_debranch"/>
    <property type="match status" value="1"/>
</dbReference>
<dbReference type="NCBIfam" id="TIGR02100">
    <property type="entry name" value="glgX_debranch"/>
    <property type="match status" value="1"/>
</dbReference>
<dbReference type="InterPro" id="IPR044505">
    <property type="entry name" value="GlgX_Isoamylase_N_E_set"/>
</dbReference>